<dbReference type="Proteomes" id="UP000541444">
    <property type="component" value="Unassembled WGS sequence"/>
</dbReference>
<dbReference type="AlphaFoldDB" id="A0A7J7NRP9"/>
<dbReference type="SUPFAM" id="SSF52540">
    <property type="entry name" value="P-loop containing nucleoside triphosphate hydrolases"/>
    <property type="match status" value="1"/>
</dbReference>
<evidence type="ECO:0000313" key="2">
    <source>
        <dbReference type="Proteomes" id="UP000541444"/>
    </source>
</evidence>
<accession>A0A7J7NRP9</accession>
<dbReference type="GO" id="GO:0003697">
    <property type="term" value="F:single-stranded DNA binding"/>
    <property type="evidence" value="ECO:0007669"/>
    <property type="project" value="TreeGrafter"/>
</dbReference>
<evidence type="ECO:0000313" key="1">
    <source>
        <dbReference type="EMBL" id="KAF6169642.1"/>
    </source>
</evidence>
<proteinExistence type="predicted"/>
<dbReference type="PANTHER" id="PTHR28653">
    <property type="match status" value="1"/>
</dbReference>
<protein>
    <submittedName>
        <fullName evidence="1">Uncharacterized protein</fullName>
    </submittedName>
</protein>
<name>A0A7J7NRP9_9MAGN</name>
<organism evidence="1 2">
    <name type="scientific">Kingdonia uniflora</name>
    <dbReference type="NCBI Taxonomy" id="39325"/>
    <lineage>
        <taxon>Eukaryota</taxon>
        <taxon>Viridiplantae</taxon>
        <taxon>Streptophyta</taxon>
        <taxon>Embryophyta</taxon>
        <taxon>Tracheophyta</taxon>
        <taxon>Spermatophyta</taxon>
        <taxon>Magnoliopsida</taxon>
        <taxon>Ranunculales</taxon>
        <taxon>Circaeasteraceae</taxon>
        <taxon>Kingdonia</taxon>
    </lineage>
</organism>
<gene>
    <name evidence="1" type="ORF">GIB67_004034</name>
</gene>
<dbReference type="GO" id="GO:0097196">
    <property type="term" value="C:Shu complex"/>
    <property type="evidence" value="ECO:0007669"/>
    <property type="project" value="TreeGrafter"/>
</dbReference>
<sequence length="236" mass="26785">MVRRFFSTKQLELGNDEPSQLMLLSGPPNSGKTSIMFQFAYNSANSNNGYVVFICNKRRLESKPPYLSQGNDPSSDVYQRIQMKYVDDDEGIKRYFAAFHLQKEFPVAVVVDDFGEFFDDSKCQERYRNQRGRDLAIVRTLALCRNSIMHANEKSEGQTCKLLLSDTQQGETPRMLFIYKRWIPSIFTIKGDGSGSFLLNNSSLTVTGLGKSETAKYSIALQYLVLEGITEETETS</sequence>
<reference evidence="1 2" key="1">
    <citation type="journal article" date="2020" name="IScience">
        <title>Genome Sequencing of the Endangered Kingdonia uniflora (Circaeasteraceae, Ranunculales) Reveals Potential Mechanisms of Evolutionary Specialization.</title>
        <authorList>
            <person name="Sun Y."/>
            <person name="Deng T."/>
            <person name="Zhang A."/>
            <person name="Moore M.J."/>
            <person name="Landis J.B."/>
            <person name="Lin N."/>
            <person name="Zhang H."/>
            <person name="Zhang X."/>
            <person name="Huang J."/>
            <person name="Zhang X."/>
            <person name="Sun H."/>
            <person name="Wang H."/>
        </authorList>
    </citation>
    <scope>NUCLEOTIDE SEQUENCE [LARGE SCALE GENOMIC DNA]</scope>
    <source>
        <strain evidence="1">TB1705</strain>
        <tissue evidence="1">Leaf</tissue>
    </source>
</reference>
<keyword evidence="2" id="KW-1185">Reference proteome</keyword>
<dbReference type="PANTHER" id="PTHR28653:SF1">
    <property type="entry name" value="ATPASE SWSAP1"/>
    <property type="match status" value="1"/>
</dbReference>
<dbReference type="EMBL" id="JACGCM010000628">
    <property type="protein sequence ID" value="KAF6169642.1"/>
    <property type="molecule type" value="Genomic_DNA"/>
</dbReference>
<dbReference type="Gene3D" id="3.40.50.300">
    <property type="entry name" value="P-loop containing nucleotide triphosphate hydrolases"/>
    <property type="match status" value="1"/>
</dbReference>
<dbReference type="OrthoDB" id="67296at2759"/>
<dbReference type="GO" id="GO:0000724">
    <property type="term" value="P:double-strand break repair via homologous recombination"/>
    <property type="evidence" value="ECO:0007669"/>
    <property type="project" value="TreeGrafter"/>
</dbReference>
<dbReference type="InterPro" id="IPR027417">
    <property type="entry name" value="P-loop_NTPase"/>
</dbReference>
<comment type="caution">
    <text evidence="1">The sequence shown here is derived from an EMBL/GenBank/DDBJ whole genome shotgun (WGS) entry which is preliminary data.</text>
</comment>